<dbReference type="Proteomes" id="UP001060215">
    <property type="component" value="Chromosome 7"/>
</dbReference>
<evidence type="ECO:0000313" key="1">
    <source>
        <dbReference type="EMBL" id="KAI8006944.1"/>
    </source>
</evidence>
<protein>
    <submittedName>
        <fullName evidence="1">Copper-transporting ATPase HMA4</fullName>
    </submittedName>
</protein>
<evidence type="ECO:0000313" key="2">
    <source>
        <dbReference type="Proteomes" id="UP001060215"/>
    </source>
</evidence>
<gene>
    <name evidence="1" type="ORF">LOK49_LG07G01845</name>
</gene>
<reference evidence="1 2" key="1">
    <citation type="journal article" date="2022" name="Plant J.">
        <title>Chromosome-level genome of Camellia lanceoleosa provides a valuable resource for understanding genome evolution and self-incompatibility.</title>
        <authorList>
            <person name="Gong W."/>
            <person name="Xiao S."/>
            <person name="Wang L."/>
            <person name="Liao Z."/>
            <person name="Chang Y."/>
            <person name="Mo W."/>
            <person name="Hu G."/>
            <person name="Li W."/>
            <person name="Zhao G."/>
            <person name="Zhu H."/>
            <person name="Hu X."/>
            <person name="Ji K."/>
            <person name="Xiang X."/>
            <person name="Song Q."/>
            <person name="Yuan D."/>
            <person name="Jin S."/>
            <person name="Zhang L."/>
        </authorList>
    </citation>
    <scope>NUCLEOTIDE SEQUENCE [LARGE SCALE GENOMIC DNA]</scope>
    <source>
        <strain evidence="1">SQ_2022a</strain>
    </source>
</reference>
<proteinExistence type="predicted"/>
<comment type="caution">
    <text evidence="1">The sequence shown here is derived from an EMBL/GenBank/DDBJ whole genome shotgun (WGS) entry which is preliminary data.</text>
</comment>
<accession>A0ACC0H0Y0</accession>
<organism evidence="1 2">
    <name type="scientific">Camellia lanceoleosa</name>
    <dbReference type="NCBI Taxonomy" id="1840588"/>
    <lineage>
        <taxon>Eukaryota</taxon>
        <taxon>Viridiplantae</taxon>
        <taxon>Streptophyta</taxon>
        <taxon>Embryophyta</taxon>
        <taxon>Tracheophyta</taxon>
        <taxon>Spermatophyta</taxon>
        <taxon>Magnoliopsida</taxon>
        <taxon>eudicotyledons</taxon>
        <taxon>Gunneridae</taxon>
        <taxon>Pentapetalae</taxon>
        <taxon>asterids</taxon>
        <taxon>Ericales</taxon>
        <taxon>Theaceae</taxon>
        <taxon>Camellia</taxon>
    </lineage>
</organism>
<keyword evidence="2" id="KW-1185">Reference proteome</keyword>
<dbReference type="EMBL" id="CM045764">
    <property type="protein sequence ID" value="KAI8006944.1"/>
    <property type="molecule type" value="Genomic_DNA"/>
</dbReference>
<name>A0ACC0H0Y0_9ERIC</name>
<sequence length="140" mass="15918">MKDWPNLHIYPLGELLFDRFEVLGHRLRETPPLFGQCNGDLLYFLRKIFGSNVISEIEISTQLLQRNDIFNIVPKAKVPVDGIVINGQSHVNESMITGESKPIAKRPGDKVIGGTPMDECNPLYDTIHMPFYSEYTNLTK</sequence>